<dbReference type="PANTHER" id="PTHR13950:SF9">
    <property type="entry name" value="RABCONNECTIN-3A"/>
    <property type="match status" value="1"/>
</dbReference>
<proteinExistence type="predicted"/>
<feature type="compositionally biased region" description="Polar residues" evidence="1">
    <location>
        <begin position="1867"/>
        <end position="1878"/>
    </location>
</feature>
<feature type="compositionally biased region" description="Polar residues" evidence="1">
    <location>
        <begin position="1887"/>
        <end position="1910"/>
    </location>
</feature>
<protein>
    <submittedName>
        <fullName evidence="3">DmX protein 1</fullName>
    </submittedName>
</protein>
<evidence type="ECO:0000256" key="1">
    <source>
        <dbReference type="SAM" id="MobiDB-lite"/>
    </source>
</evidence>
<dbReference type="GO" id="GO:0007035">
    <property type="term" value="P:vacuolar acidification"/>
    <property type="evidence" value="ECO:0007669"/>
    <property type="project" value="TreeGrafter"/>
</dbReference>
<evidence type="ECO:0000259" key="2">
    <source>
        <dbReference type="Pfam" id="PF12234"/>
    </source>
</evidence>
<sequence length="1910" mass="210791">MPHGRPLFSVDVESLKSEASWDENSLARDLPDTKFAPVDVWETAWTGRIQGVPQVLNFSPDGRYFAVLSSPEAQENGSLCGSRKNCNLSVWFRIPLSVVEFDKTASSNMTGDSSPCPPKQTEKWEPLVLPHPSPVVTFSWRARSKFIPAGWIPNVLITSSQDHVSRVWVEMMKSPSTPTTKSVNKLDDSSGKTSKPGVLWAQATPDYSSTITITINPSLAPMGSPAEQDDGPQRATFPLPPPLLYHPILRHLLDQWLTDPFTDVQVSIEAVQVKDQARNGVLNVPQWTPPRFVFATAIASDGLVSTLPDSSPDSKVPVNQFFVRWLNNKVYRFDQRMRSLLMDTIARILDMQLLSDEVGADCDPSESLTDQLALIDQKFAVLLGEWQHAPDVVLAIHPEDGSLVVWYVHGLDLSVPNPNGIQTCHIRLAEEFGNQSMESVFASTPNLDSQLSYVTASLRSRLHEAFPLPEAQSIMPGGLFFYLTASPLNRHQLQLAGVGQHGGLLSRFMHRAVLCMMFCRLLVLRNALHLIRPHTAGETKRALLTAKPLGCRSREELILLGLAEFQFLWSALDAKVHGAHYVAVVTRHANGSLRYWRMDVTESSQFQWIVSVNGSARLSGHRFRTEAIVSHPLLPLVLTTSHYKSTENTSDSQDSQVPENHSELILWSVGPVGPLTRSASGPLTGLNCPHSTHESGNINSTMSFPSSESVEANVVNLFTHGGCSFQGGLFEVARIDVSHPSSVPTWFNDLAWFPCLLTTSVTPYPVALFIGSVTSGPDEAEQLGCFLAFTDAGKSLLRTINCQGAVGLKNTTDFSNSDTAGFLKDLRVILPQSTRYNPDFSTGSPATAVPETLLFHIFPSELIPGIKSDEPAKDRSRPDCPLVDAFSSFYFVVRLTRWCSPSAGHPENANCSSDQAVPCQLEMWRIRVINEAGFVLDSSTDFSRSYRTPLASFDELLTADKLQLPPGVSIERAEVSAAHVSWAALSTYNAPPPYLIVSACSDGCLRFWRCELQTTDNQKDLNEPVTQFRWCEWLMPLARALSSSIELEGDKPPFILDVDCAYSGRVAVAYVPRSSNGPTPATHGSIPDWLHVLIAVYECESSGGCEWILEETIDLGTEVHHYFLQFRTVPCVQLDWVSTEDGGHLLSVMIGSQITVYAPTCRSVTNVSDHQQFPSTLMTTLGEVYLTWSRVATTQIRSGKVSKDVGAIEDTSLNGNLWLPQKLNGSRYRQAVWLRDGLLLVGAAAEMYVYSQWPSESIPVRQGVEPNLIQALTLEPVTKDTKTAKPVTGLDASNDSAVTGSASMNVARLAKTYSAYLLKPSPSSILLHKIANVSTVVSTISTITSSDPKESTKLGKGVSKPILAGVPDSHVESADNSLLENLGLFESIQVINPVLPQFHPRQLLEWMNLGHLLRVKAILAHLTRCLTAWNRGPIIQPLRQRRTSLSWGSSRFREDDDAETDQSDEAFLDSTEPPGSVTKRKRAGSKSLDQSRMSMWSLKPGSLAALSQFQPEDARLLTELTIGNKTLENFFRSEFEPGSPACRQAKLNAFRLLSQHRYPQAAGLFLLAGCLDDAIRVCLDTLKDLQLAVVLVRQVANELYTSTTPGMDNRSPDSPYPRLLRQHVTTHEDPFLRSMAHWSLGDPLAALQTLLEGPIVVSTEDLTETMNSPVRSGRSTRGSVLTGRTILQSPQHPQLLERSTSLAGQGILASGLAYHSVYPSVFKFYTFLRSHPLVLRQWRLNAPTSADTLALRRLASMERRLYFRTAHHYSALGCPTLALEVLTKLPPLISDNRFDRRGSILDQVKPQETTTFSPTVDILPTHSTKTKFSEDQFTWSVQDPFETSLKMESEQFTIEWSDEDEPRGEDSSTPVRSTTTKHQGVDDQGLRANSSMKDLNQLENGDSGSINVGT</sequence>
<feature type="region of interest" description="Disordered" evidence="1">
    <location>
        <begin position="175"/>
        <end position="198"/>
    </location>
</feature>
<dbReference type="Proteomes" id="UP000728185">
    <property type="component" value="Unassembled WGS sequence"/>
</dbReference>
<dbReference type="InterPro" id="IPR022033">
    <property type="entry name" value="Rav1p_C"/>
</dbReference>
<dbReference type="InterPro" id="IPR052208">
    <property type="entry name" value="DmX-like/RAVE_component"/>
</dbReference>
<dbReference type="PANTHER" id="PTHR13950">
    <property type="entry name" value="RABCONNECTIN-RELATED"/>
    <property type="match status" value="1"/>
</dbReference>
<evidence type="ECO:0000313" key="3">
    <source>
        <dbReference type="EMBL" id="KAA0191569.1"/>
    </source>
</evidence>
<gene>
    <name evidence="3" type="ORF">FBUS_07877</name>
</gene>
<dbReference type="EMBL" id="LUCM01006252">
    <property type="protein sequence ID" value="KAA0191569.1"/>
    <property type="molecule type" value="Genomic_DNA"/>
</dbReference>
<dbReference type="OrthoDB" id="342131at2759"/>
<feature type="domain" description="RAVE complex protein Rav1 C-terminal" evidence="2">
    <location>
        <begin position="1543"/>
        <end position="1780"/>
    </location>
</feature>
<reference evidence="3" key="1">
    <citation type="submission" date="2019-05" db="EMBL/GenBank/DDBJ databases">
        <title>Annotation for the trematode Fasciolopsis buski.</title>
        <authorList>
            <person name="Choi Y.-J."/>
        </authorList>
    </citation>
    <scope>NUCLEOTIDE SEQUENCE</scope>
    <source>
        <strain evidence="3">HT</strain>
        <tissue evidence="3">Whole worm</tissue>
    </source>
</reference>
<organism evidence="3 4">
    <name type="scientific">Fasciolopsis buskii</name>
    <dbReference type="NCBI Taxonomy" id="27845"/>
    <lineage>
        <taxon>Eukaryota</taxon>
        <taxon>Metazoa</taxon>
        <taxon>Spiralia</taxon>
        <taxon>Lophotrochozoa</taxon>
        <taxon>Platyhelminthes</taxon>
        <taxon>Trematoda</taxon>
        <taxon>Digenea</taxon>
        <taxon>Plagiorchiida</taxon>
        <taxon>Echinostomata</taxon>
        <taxon>Echinostomatoidea</taxon>
        <taxon>Fasciolidae</taxon>
        <taxon>Fasciolopsis</taxon>
    </lineage>
</organism>
<keyword evidence="4" id="KW-1185">Reference proteome</keyword>
<evidence type="ECO:0000313" key="4">
    <source>
        <dbReference type="Proteomes" id="UP000728185"/>
    </source>
</evidence>
<feature type="region of interest" description="Disordered" evidence="1">
    <location>
        <begin position="1856"/>
        <end position="1910"/>
    </location>
</feature>
<name>A0A8E0VJE9_9TREM</name>
<dbReference type="GO" id="GO:0043291">
    <property type="term" value="C:RAVE complex"/>
    <property type="evidence" value="ECO:0007669"/>
    <property type="project" value="TreeGrafter"/>
</dbReference>
<comment type="caution">
    <text evidence="3">The sequence shown here is derived from an EMBL/GenBank/DDBJ whole genome shotgun (WGS) entry which is preliminary data.</text>
</comment>
<feature type="compositionally biased region" description="Acidic residues" evidence="1">
    <location>
        <begin position="1455"/>
        <end position="1467"/>
    </location>
</feature>
<dbReference type="Pfam" id="PF12234">
    <property type="entry name" value="Rav1p_C"/>
    <property type="match status" value="1"/>
</dbReference>
<accession>A0A8E0VJE9</accession>
<feature type="region of interest" description="Disordered" evidence="1">
    <location>
        <begin position="1449"/>
        <end position="1488"/>
    </location>
</feature>